<sequence length="87" mass="8643">MKLMLSSLLAGSLILSSVAAGFAQQTPTAAPASPAAAPAAAAGATGKASGLSDEAKKAKAKECSTQADAKGLHGKERKAFRQKCKQS</sequence>
<proteinExistence type="predicted"/>
<feature type="compositionally biased region" description="Basic and acidic residues" evidence="1">
    <location>
        <begin position="70"/>
        <end position="79"/>
    </location>
</feature>
<gene>
    <name evidence="3" type="ORF">CR492_01480</name>
</gene>
<dbReference type="EMBL" id="PDZR01000001">
    <property type="protein sequence ID" value="PNG27614.1"/>
    <property type="molecule type" value="Genomic_DNA"/>
</dbReference>
<evidence type="ECO:0000256" key="2">
    <source>
        <dbReference type="SAM" id="SignalP"/>
    </source>
</evidence>
<dbReference type="Pfam" id="PF07769">
    <property type="entry name" value="PsiF_repeat"/>
    <property type="match status" value="1"/>
</dbReference>
<feature type="region of interest" description="Disordered" evidence="1">
    <location>
        <begin position="26"/>
        <end position="87"/>
    </location>
</feature>
<dbReference type="AlphaFoldDB" id="A0A2J7TLH9"/>
<name>A0A2J7TLH9_METSI</name>
<comment type="caution">
    <text evidence="3">The sequence shown here is derived from an EMBL/GenBank/DDBJ whole genome shotgun (WGS) entry which is preliminary data.</text>
</comment>
<dbReference type="RefSeq" id="WP_102841925.1">
    <property type="nucleotide sequence ID" value="NZ_PDZR01000001.1"/>
</dbReference>
<feature type="compositionally biased region" description="Basic and acidic residues" evidence="1">
    <location>
        <begin position="53"/>
        <end position="62"/>
    </location>
</feature>
<evidence type="ECO:0000313" key="3">
    <source>
        <dbReference type="EMBL" id="PNG27614.1"/>
    </source>
</evidence>
<accession>A0A2J7TLH9</accession>
<evidence type="ECO:0000256" key="1">
    <source>
        <dbReference type="SAM" id="MobiDB-lite"/>
    </source>
</evidence>
<organism evidence="3 4">
    <name type="scientific">Methylocella silvestris</name>
    <dbReference type="NCBI Taxonomy" id="199596"/>
    <lineage>
        <taxon>Bacteria</taxon>
        <taxon>Pseudomonadati</taxon>
        <taxon>Pseudomonadota</taxon>
        <taxon>Alphaproteobacteria</taxon>
        <taxon>Hyphomicrobiales</taxon>
        <taxon>Beijerinckiaceae</taxon>
        <taxon>Methylocella</taxon>
    </lineage>
</organism>
<dbReference type="OrthoDB" id="8453684at2"/>
<feature type="chain" id="PRO_5014466214" evidence="2">
    <location>
        <begin position="24"/>
        <end position="87"/>
    </location>
</feature>
<dbReference type="Proteomes" id="UP000236286">
    <property type="component" value="Unassembled WGS sequence"/>
</dbReference>
<keyword evidence="2" id="KW-0732">Signal</keyword>
<evidence type="ECO:0000313" key="4">
    <source>
        <dbReference type="Proteomes" id="UP000236286"/>
    </source>
</evidence>
<reference evidence="3 4" key="1">
    <citation type="submission" date="2017-10" db="EMBL/GenBank/DDBJ databases">
        <title>Genome announcement of Methylocella silvestris TVC from permafrost.</title>
        <authorList>
            <person name="Wang J."/>
            <person name="Geng K."/>
            <person name="Ul-Haque F."/>
            <person name="Crombie A.T."/>
            <person name="Street L.E."/>
            <person name="Wookey P.A."/>
            <person name="Murrell J.C."/>
            <person name="Pratscher J."/>
        </authorList>
    </citation>
    <scope>NUCLEOTIDE SEQUENCE [LARGE SCALE GENOMIC DNA]</scope>
    <source>
        <strain evidence="3 4">TVC</strain>
    </source>
</reference>
<feature type="signal peptide" evidence="2">
    <location>
        <begin position="1"/>
        <end position="23"/>
    </location>
</feature>
<protein>
    <submittedName>
        <fullName evidence="3">Phosphate starvation-inducible protein PsiF</fullName>
    </submittedName>
</protein>
<feature type="compositionally biased region" description="Low complexity" evidence="1">
    <location>
        <begin position="26"/>
        <end position="50"/>
    </location>
</feature>
<dbReference type="InterPro" id="IPR011690">
    <property type="entry name" value="P_starv_induced_PsiF"/>
</dbReference>